<keyword evidence="4" id="KW-1185">Reference proteome</keyword>
<sequence length="148" mass="16668">MRAVFSGILLVLSIFFTIYGFNYDYLTNGGQVGAGFFPRWIGFLLILFTGISFWKDLRIVLKEKQETKELTYVKTVVYVLGLSVLFIASLQILGTLLSMIFYVFSLLILLNSGKIWTNVIVSLAVPIGTYLLLETWLNAGFPKGFLGF</sequence>
<keyword evidence="1" id="KW-0472">Membrane</keyword>
<protein>
    <submittedName>
        <fullName evidence="3">Tripartite tricarboxylate transporter TctB family protein</fullName>
    </submittedName>
</protein>
<comment type="caution">
    <text evidence="3">The sequence shown here is derived from an EMBL/GenBank/DDBJ whole genome shotgun (WGS) entry which is preliminary data.</text>
</comment>
<evidence type="ECO:0000313" key="3">
    <source>
        <dbReference type="EMBL" id="MFC0270472.1"/>
    </source>
</evidence>
<evidence type="ECO:0000313" key="4">
    <source>
        <dbReference type="Proteomes" id="UP001589854"/>
    </source>
</evidence>
<organism evidence="3 4">
    <name type="scientific">Metabacillus herbersteinensis</name>
    <dbReference type="NCBI Taxonomy" id="283816"/>
    <lineage>
        <taxon>Bacteria</taxon>
        <taxon>Bacillati</taxon>
        <taxon>Bacillota</taxon>
        <taxon>Bacilli</taxon>
        <taxon>Bacillales</taxon>
        <taxon>Bacillaceae</taxon>
        <taxon>Metabacillus</taxon>
    </lineage>
</organism>
<gene>
    <name evidence="3" type="ORF">ACFFIX_03240</name>
</gene>
<accession>A0ABV6G9V7</accession>
<feature type="transmembrane region" description="Helical" evidence="1">
    <location>
        <begin position="36"/>
        <end position="54"/>
    </location>
</feature>
<name>A0ABV6G9V7_9BACI</name>
<dbReference type="Proteomes" id="UP001589854">
    <property type="component" value="Unassembled WGS sequence"/>
</dbReference>
<dbReference type="Pfam" id="PF07331">
    <property type="entry name" value="TctB"/>
    <property type="match status" value="1"/>
</dbReference>
<feature type="transmembrane region" description="Helical" evidence="1">
    <location>
        <begin position="115"/>
        <end position="133"/>
    </location>
</feature>
<evidence type="ECO:0000256" key="1">
    <source>
        <dbReference type="SAM" id="Phobius"/>
    </source>
</evidence>
<keyword evidence="1" id="KW-0812">Transmembrane</keyword>
<reference evidence="3 4" key="1">
    <citation type="submission" date="2024-09" db="EMBL/GenBank/DDBJ databases">
        <authorList>
            <person name="Sun Q."/>
            <person name="Mori K."/>
        </authorList>
    </citation>
    <scope>NUCLEOTIDE SEQUENCE [LARGE SCALE GENOMIC DNA]</scope>
    <source>
        <strain evidence="3 4">CCM 7228</strain>
    </source>
</reference>
<dbReference type="EMBL" id="JBHLVO010000002">
    <property type="protein sequence ID" value="MFC0270472.1"/>
    <property type="molecule type" value="Genomic_DNA"/>
</dbReference>
<feature type="transmembrane region" description="Helical" evidence="1">
    <location>
        <begin position="75"/>
        <end position="103"/>
    </location>
</feature>
<evidence type="ECO:0000259" key="2">
    <source>
        <dbReference type="Pfam" id="PF07331"/>
    </source>
</evidence>
<proteinExistence type="predicted"/>
<feature type="domain" description="DUF1468" evidence="2">
    <location>
        <begin position="4"/>
        <end position="142"/>
    </location>
</feature>
<dbReference type="InterPro" id="IPR009936">
    <property type="entry name" value="DUF1468"/>
</dbReference>
<dbReference type="RefSeq" id="WP_378930485.1">
    <property type="nucleotide sequence ID" value="NZ_JBHLVO010000002.1"/>
</dbReference>
<keyword evidence="1" id="KW-1133">Transmembrane helix</keyword>